<reference evidence="1 3" key="1">
    <citation type="submission" date="2015-02" db="EMBL/GenBank/DDBJ databases">
        <authorList>
            <person name="Chooi Y.-H."/>
        </authorList>
    </citation>
    <scope>NUCLEOTIDE SEQUENCE [LARGE SCALE GENOMIC DNA]</scope>
    <source>
        <strain evidence="1">E3</strain>
    </source>
</reference>
<protein>
    <recommendedName>
        <fullName evidence="5">Prefoldin subunit 1</fullName>
    </recommendedName>
</protein>
<gene>
    <name evidence="1" type="ORF">PBRA_006754</name>
    <name evidence="2" type="ORF">PLBR_LOCUS7993</name>
</gene>
<dbReference type="Proteomes" id="UP000290189">
    <property type="component" value="Unassembled WGS sequence"/>
</dbReference>
<reference evidence="2 4" key="2">
    <citation type="submission" date="2018-03" db="EMBL/GenBank/DDBJ databases">
        <authorList>
            <person name="Fogelqvist J."/>
        </authorList>
    </citation>
    <scope>NUCLEOTIDE SEQUENCE [LARGE SCALE GENOMIC DNA]</scope>
</reference>
<evidence type="ECO:0000313" key="3">
    <source>
        <dbReference type="Proteomes" id="UP000039324"/>
    </source>
</evidence>
<proteinExistence type="predicted"/>
<geneLocation type="mitochondrion" evidence="2"/>
<dbReference type="Proteomes" id="UP000039324">
    <property type="component" value="Unassembled WGS sequence"/>
</dbReference>
<sequence>MVREAADVDDDTVRSLGDPALIASRVTLLQQEIAAQRVACFEAQSAAHAGHAVYARRGNLFFKASDPGRVVKSQQESLQRLQARLDSFEKDAS</sequence>
<evidence type="ECO:0000313" key="1">
    <source>
        <dbReference type="EMBL" id="CEO98640.1"/>
    </source>
</evidence>
<dbReference type="EMBL" id="OVEO01000015">
    <property type="protein sequence ID" value="SPR00778.1"/>
    <property type="molecule type" value="Genomic_DNA"/>
</dbReference>
<organism evidence="1 3">
    <name type="scientific">Plasmodiophora brassicae</name>
    <name type="common">Clubroot disease agent</name>
    <dbReference type="NCBI Taxonomy" id="37360"/>
    <lineage>
        <taxon>Eukaryota</taxon>
        <taxon>Sar</taxon>
        <taxon>Rhizaria</taxon>
        <taxon>Endomyxa</taxon>
        <taxon>Phytomyxea</taxon>
        <taxon>Plasmodiophorida</taxon>
        <taxon>Plasmodiophoridae</taxon>
        <taxon>Plasmodiophora</taxon>
    </lineage>
</organism>
<name>A0A0G4ITS7_PLABS</name>
<dbReference type="AlphaFoldDB" id="A0A0G4ITS7"/>
<evidence type="ECO:0008006" key="5">
    <source>
        <dbReference type="Google" id="ProtNLM"/>
    </source>
</evidence>
<accession>A0A0G4ITS7</accession>
<keyword evidence="2" id="KW-0496">Mitochondrion</keyword>
<dbReference type="EMBL" id="CDSF01000086">
    <property type="protein sequence ID" value="CEO98640.1"/>
    <property type="molecule type" value="Genomic_DNA"/>
</dbReference>
<keyword evidence="3" id="KW-1185">Reference proteome</keyword>
<evidence type="ECO:0000313" key="4">
    <source>
        <dbReference type="Proteomes" id="UP000290189"/>
    </source>
</evidence>
<evidence type="ECO:0000313" key="2">
    <source>
        <dbReference type="EMBL" id="SPR00778.1"/>
    </source>
</evidence>